<gene>
    <name evidence="2" type="ORF">HPLM_LOCUS14351</name>
</gene>
<evidence type="ECO:0000313" key="2">
    <source>
        <dbReference type="EMBL" id="VDO52517.1"/>
    </source>
</evidence>
<reference evidence="4" key="1">
    <citation type="submission" date="2017-02" db="UniProtKB">
        <authorList>
            <consortium name="WormBaseParasite"/>
        </authorList>
    </citation>
    <scope>IDENTIFICATION</scope>
</reference>
<keyword evidence="1" id="KW-0732">Signal</keyword>
<feature type="signal peptide" evidence="1">
    <location>
        <begin position="1"/>
        <end position="18"/>
    </location>
</feature>
<dbReference type="WBParaSite" id="HPLM_0001435901-mRNA-1">
    <property type="protein sequence ID" value="HPLM_0001435901-mRNA-1"/>
    <property type="gene ID" value="HPLM_0001435901"/>
</dbReference>
<organism evidence="4">
    <name type="scientific">Haemonchus placei</name>
    <name type="common">Barber's pole worm</name>
    <dbReference type="NCBI Taxonomy" id="6290"/>
    <lineage>
        <taxon>Eukaryota</taxon>
        <taxon>Metazoa</taxon>
        <taxon>Ecdysozoa</taxon>
        <taxon>Nematoda</taxon>
        <taxon>Chromadorea</taxon>
        <taxon>Rhabditida</taxon>
        <taxon>Rhabditina</taxon>
        <taxon>Rhabditomorpha</taxon>
        <taxon>Strongyloidea</taxon>
        <taxon>Trichostrongylidae</taxon>
        <taxon>Haemonchus</taxon>
    </lineage>
</organism>
<dbReference type="Proteomes" id="UP000268014">
    <property type="component" value="Unassembled WGS sequence"/>
</dbReference>
<evidence type="ECO:0000313" key="4">
    <source>
        <dbReference type="WBParaSite" id="HPLM_0001435901-mRNA-1"/>
    </source>
</evidence>
<dbReference type="EMBL" id="UZAF01018537">
    <property type="protein sequence ID" value="VDO52517.1"/>
    <property type="molecule type" value="Genomic_DNA"/>
</dbReference>
<evidence type="ECO:0000256" key="1">
    <source>
        <dbReference type="SAM" id="SignalP"/>
    </source>
</evidence>
<feature type="chain" id="PRO_5043123978" evidence="1">
    <location>
        <begin position="19"/>
        <end position="85"/>
    </location>
</feature>
<accession>A0A0N4WS64</accession>
<name>A0A0N4WS64_HAEPC</name>
<keyword evidence="3" id="KW-1185">Reference proteome</keyword>
<protein>
    <submittedName>
        <fullName evidence="4">Secreted protein</fullName>
    </submittedName>
</protein>
<sequence>MFVLNCIALTILVTLVFTKDFHDVERRKRAAPSDAPWKTFVAQNLQFGDHDFYSTLFVEVQKSVPRSFVYGKYYRIPFAKLTALP</sequence>
<dbReference type="AlphaFoldDB" id="A0A0N4WS64"/>
<evidence type="ECO:0000313" key="3">
    <source>
        <dbReference type="Proteomes" id="UP000268014"/>
    </source>
</evidence>
<reference evidence="2 3" key="2">
    <citation type="submission" date="2018-11" db="EMBL/GenBank/DDBJ databases">
        <authorList>
            <consortium name="Pathogen Informatics"/>
        </authorList>
    </citation>
    <scope>NUCLEOTIDE SEQUENCE [LARGE SCALE GENOMIC DNA]</scope>
    <source>
        <strain evidence="2 3">MHpl1</strain>
    </source>
</reference>
<proteinExistence type="predicted"/>